<dbReference type="AlphaFoldDB" id="A0A251V7N6"/>
<keyword evidence="4" id="KW-1185">Reference proteome</keyword>
<dbReference type="Pfam" id="PF02458">
    <property type="entry name" value="Transferase"/>
    <property type="match status" value="1"/>
</dbReference>
<dbReference type="GO" id="GO:0016747">
    <property type="term" value="F:acyltransferase activity, transferring groups other than amino-acyl groups"/>
    <property type="evidence" value="ECO:0000318"/>
    <property type="project" value="GO_Central"/>
</dbReference>
<sequence length="547" mass="62591">MIKYYHLFKFARSKGFPVSNKKWFYQSSFIRSQHFLCYPQQPQPPVEVPHPTENVRNICYGTTLSYVTQYRSNHHHAQLSTLHKPSFPDHDGGNRHDYHVSIKDRDVICAAHGPKFEYWLPQSNLDLLLPPHHAGVFFCYQKQKDTSMSPETVIKTIKNSLSEVLSTFYPLAGEIVPNSQGEPEVLCNNSGVEFVYAHADVELENLDLHHPDETVNGKLVPDLNRGILSVQVTEFNCGAITVSCTFDHRIGDGTSLNMFLVAWAEYARFKKISNIPSFRRSILNPRRPPHYNTVYDDFYLHLSSLPPPPSEENKPHSRIYYIHAESINNLQHEASSKEIRRSKLQSFVAFIWKLIAQEGHNEPNKTSRMGVVVDGRKHLSGNREQVSSMLANHFGNVVSIPYGVLSNQHLQEMQLSEVATKVNKFVTDATQEEHFRGLIDWVELHRPQPAFARINLKLQENDGDTIVVSSGQGLPISETNFGWAQPYFGSYHFPWGGHTGYITTMPSTKKNGDWIVYAHLKQKHLDLIESKAQHVFNPITHSYLRFH</sequence>
<dbReference type="InterPro" id="IPR050317">
    <property type="entry name" value="Plant_Fungal_Acyltransferase"/>
</dbReference>
<organism evidence="3 4">
    <name type="scientific">Helianthus annuus</name>
    <name type="common">Common sunflower</name>
    <dbReference type="NCBI Taxonomy" id="4232"/>
    <lineage>
        <taxon>Eukaryota</taxon>
        <taxon>Viridiplantae</taxon>
        <taxon>Streptophyta</taxon>
        <taxon>Embryophyta</taxon>
        <taxon>Tracheophyta</taxon>
        <taxon>Spermatophyta</taxon>
        <taxon>Magnoliopsida</taxon>
        <taxon>eudicotyledons</taxon>
        <taxon>Gunneridae</taxon>
        <taxon>Pentapetalae</taxon>
        <taxon>asterids</taxon>
        <taxon>campanulids</taxon>
        <taxon>Asterales</taxon>
        <taxon>Asteraceae</taxon>
        <taxon>Asteroideae</taxon>
        <taxon>Heliantheae alliance</taxon>
        <taxon>Heliantheae</taxon>
        <taxon>Helianthus</taxon>
    </lineage>
</organism>
<dbReference type="Proteomes" id="UP000215914">
    <property type="component" value="Chromosome 3"/>
</dbReference>
<evidence type="ECO:0000313" key="2">
    <source>
        <dbReference type="EMBL" id="KAF5813379.1"/>
    </source>
</evidence>
<dbReference type="InParanoid" id="A0A251V7N6"/>
<reference evidence="2" key="3">
    <citation type="submission" date="2020-06" db="EMBL/GenBank/DDBJ databases">
        <title>Helianthus annuus Genome sequencing and assembly Release 2.</title>
        <authorList>
            <person name="Gouzy J."/>
            <person name="Langlade N."/>
            <person name="Munos S."/>
        </authorList>
    </citation>
    <scope>NUCLEOTIDE SEQUENCE</scope>
    <source>
        <tissue evidence="2">Leaves</tissue>
    </source>
</reference>
<dbReference type="OrthoDB" id="1862401at2759"/>
<dbReference type="EMBL" id="MNCJ02000318">
    <property type="protein sequence ID" value="KAF5813379.1"/>
    <property type="molecule type" value="Genomic_DNA"/>
</dbReference>
<keyword evidence="2" id="KW-0012">Acyltransferase</keyword>
<evidence type="ECO:0000256" key="1">
    <source>
        <dbReference type="ARBA" id="ARBA00009861"/>
    </source>
</evidence>
<reference evidence="3" key="2">
    <citation type="submission" date="2017-02" db="EMBL/GenBank/DDBJ databases">
        <title>Sunflower complete genome.</title>
        <authorList>
            <person name="Langlade N."/>
            <person name="Munos S."/>
        </authorList>
    </citation>
    <scope>NUCLEOTIDE SEQUENCE [LARGE SCALE GENOMIC DNA]</scope>
    <source>
        <tissue evidence="3">Leaves</tissue>
    </source>
</reference>
<proteinExistence type="inferred from homology"/>
<evidence type="ECO:0000313" key="4">
    <source>
        <dbReference type="Proteomes" id="UP000215914"/>
    </source>
</evidence>
<dbReference type="PANTHER" id="PTHR31642:SF272">
    <property type="entry name" value="ALCOHOL O-ACETYLTRANSFERASE"/>
    <property type="match status" value="1"/>
</dbReference>
<name>A0A251V7N6_HELAN</name>
<protein>
    <submittedName>
        <fullName evidence="2">Alcohol O-acetyltransferase</fullName>
        <ecNumber evidence="2">2.3.1.84</ecNumber>
    </submittedName>
    <submittedName>
        <fullName evidence="3">Putative transferase, Chloramphenicol acetyltransferase-like domain protein</fullName>
    </submittedName>
</protein>
<dbReference type="PANTHER" id="PTHR31642">
    <property type="entry name" value="TRICHOTHECENE 3-O-ACETYLTRANSFERASE"/>
    <property type="match status" value="1"/>
</dbReference>
<dbReference type="InterPro" id="IPR023213">
    <property type="entry name" value="CAT-like_dom_sf"/>
</dbReference>
<comment type="similarity">
    <text evidence="1">Belongs to the plant acyltransferase family.</text>
</comment>
<dbReference type="OMA" id="FGSFHFP"/>
<accession>A0A251V7N6</accession>
<gene>
    <name evidence="3" type="ORF">HannXRQ_Chr03g0066741</name>
    <name evidence="2" type="ORF">HanXRQr2_Chr03g0097631</name>
</gene>
<dbReference type="EC" id="2.3.1.84" evidence="2"/>
<dbReference type="STRING" id="4232.A0A251V7N6"/>
<dbReference type="Gene3D" id="3.30.559.10">
    <property type="entry name" value="Chloramphenicol acetyltransferase-like domain"/>
    <property type="match status" value="2"/>
</dbReference>
<keyword evidence="3" id="KW-0808">Transferase</keyword>
<dbReference type="Gramene" id="mRNA:HanXRQr2_Chr03g0097631">
    <property type="protein sequence ID" value="mRNA:HanXRQr2_Chr03g0097631"/>
    <property type="gene ID" value="HanXRQr2_Chr03g0097631"/>
</dbReference>
<evidence type="ECO:0000313" key="3">
    <source>
        <dbReference type="EMBL" id="OTG30641.1"/>
    </source>
</evidence>
<dbReference type="EMBL" id="CM007892">
    <property type="protein sequence ID" value="OTG30641.1"/>
    <property type="molecule type" value="Genomic_DNA"/>
</dbReference>
<dbReference type="GO" id="GO:0004026">
    <property type="term" value="F:alcohol O-acetyltransferase activity"/>
    <property type="evidence" value="ECO:0007669"/>
    <property type="project" value="UniProtKB-EC"/>
</dbReference>
<reference evidence="2 4" key="1">
    <citation type="journal article" date="2017" name="Nature">
        <title>The sunflower genome provides insights into oil metabolism, flowering and Asterid evolution.</title>
        <authorList>
            <person name="Badouin H."/>
            <person name="Gouzy J."/>
            <person name="Grassa C.J."/>
            <person name="Murat F."/>
            <person name="Staton S.E."/>
            <person name="Cottret L."/>
            <person name="Lelandais-Briere C."/>
            <person name="Owens G.L."/>
            <person name="Carrere S."/>
            <person name="Mayjonade B."/>
            <person name="Legrand L."/>
            <person name="Gill N."/>
            <person name="Kane N.C."/>
            <person name="Bowers J.E."/>
            <person name="Hubner S."/>
            <person name="Bellec A."/>
            <person name="Berard A."/>
            <person name="Berges H."/>
            <person name="Blanchet N."/>
            <person name="Boniface M.C."/>
            <person name="Brunel D."/>
            <person name="Catrice O."/>
            <person name="Chaidir N."/>
            <person name="Claudel C."/>
            <person name="Donnadieu C."/>
            <person name="Faraut T."/>
            <person name="Fievet G."/>
            <person name="Helmstetter N."/>
            <person name="King M."/>
            <person name="Knapp S.J."/>
            <person name="Lai Z."/>
            <person name="Le Paslier M.C."/>
            <person name="Lippi Y."/>
            <person name="Lorenzon L."/>
            <person name="Mandel J.R."/>
            <person name="Marage G."/>
            <person name="Marchand G."/>
            <person name="Marquand E."/>
            <person name="Bret-Mestries E."/>
            <person name="Morien E."/>
            <person name="Nambeesan S."/>
            <person name="Nguyen T."/>
            <person name="Pegot-Espagnet P."/>
            <person name="Pouilly N."/>
            <person name="Raftis F."/>
            <person name="Sallet E."/>
            <person name="Schiex T."/>
            <person name="Thomas J."/>
            <person name="Vandecasteele C."/>
            <person name="Vares D."/>
            <person name="Vear F."/>
            <person name="Vautrin S."/>
            <person name="Crespi M."/>
            <person name="Mangin B."/>
            <person name="Burke J.M."/>
            <person name="Salse J."/>
            <person name="Munos S."/>
            <person name="Vincourt P."/>
            <person name="Rieseberg L.H."/>
            <person name="Langlade N.B."/>
        </authorList>
    </citation>
    <scope>NUCLEOTIDE SEQUENCE [LARGE SCALE GENOMIC DNA]</scope>
    <source>
        <strain evidence="4">cv. SF193</strain>
        <tissue evidence="2">Leaves</tissue>
    </source>
</reference>